<dbReference type="PANTHER" id="PTHR30368">
    <property type="entry name" value="SULFATE-BINDING PROTEIN"/>
    <property type="match status" value="1"/>
</dbReference>
<protein>
    <recommendedName>
        <fullName evidence="8">Sulfate-binding protein</fullName>
    </recommendedName>
</protein>
<keyword evidence="3" id="KW-0732">Signal</keyword>
<gene>
    <name evidence="6" type="ORF">WJX81_003983</name>
</gene>
<comment type="caution">
    <text evidence="6">The sequence shown here is derived from an EMBL/GenBank/DDBJ whole genome shotgun (WGS) entry which is preliminary data.</text>
</comment>
<name>A0AAW1QIP5_9CHLO</name>
<reference evidence="6 7" key="1">
    <citation type="journal article" date="2024" name="Nat. Commun.">
        <title>Phylogenomics reveals the evolutionary origins of lichenization in chlorophyte algae.</title>
        <authorList>
            <person name="Puginier C."/>
            <person name="Libourel C."/>
            <person name="Otte J."/>
            <person name="Skaloud P."/>
            <person name="Haon M."/>
            <person name="Grisel S."/>
            <person name="Petersen M."/>
            <person name="Berrin J.G."/>
            <person name="Delaux P.M."/>
            <person name="Dal Grande F."/>
            <person name="Keller J."/>
        </authorList>
    </citation>
    <scope>NUCLEOTIDE SEQUENCE [LARGE SCALE GENOMIC DNA]</scope>
    <source>
        <strain evidence="6 7">SAG 245.80</strain>
    </source>
</reference>
<dbReference type="AlphaFoldDB" id="A0AAW1QIP5"/>
<dbReference type="Proteomes" id="UP001445335">
    <property type="component" value="Unassembled WGS sequence"/>
</dbReference>
<dbReference type="PANTHER" id="PTHR30368:SF2">
    <property type="entry name" value="SULFATE-BINDING PROTEIN"/>
    <property type="match status" value="1"/>
</dbReference>
<keyword evidence="4" id="KW-0574">Periplasm</keyword>
<proteinExistence type="predicted"/>
<dbReference type="CDD" id="cd01005">
    <property type="entry name" value="PBP2_CysP"/>
    <property type="match status" value="1"/>
</dbReference>
<evidence type="ECO:0000313" key="7">
    <source>
        <dbReference type="Proteomes" id="UP001445335"/>
    </source>
</evidence>
<dbReference type="EMBL" id="JALJOU010000104">
    <property type="protein sequence ID" value="KAK9821298.1"/>
    <property type="molecule type" value="Genomic_DNA"/>
</dbReference>
<evidence type="ECO:0000256" key="2">
    <source>
        <dbReference type="ARBA" id="ARBA00022448"/>
    </source>
</evidence>
<sequence length="468" mass="50493">MWLQTALTLQHWPAKHSRRRFFTSCQAGQAPGSRGSGPTSASSPLDALKPPLAILGAIAVGAAVPTLARQIFGRGGRGGGSGVGGGGGNGGVDGGRSGQAGQAAGREDEKKKKPPPLVTLTLVSFSTTRKAYERITARFAREYQAATGQPVRFRLSFGGSGTQARAVVDGLPGDIVALALPLDIMKIAEAGLINADWQKRVPNNAVVAESVVAIVTRHGNPKNIRGWDDLIRPDVEVITANPKTAGVARWNFLALWGHRMGKGDAAAEDFVTKVFERVPVQPRDAREASDVFYKQGNGDALLNYENEVFFTNQAYSAQDALPYVAPQHNVRVQTPVAIVDKNVDQRSVRTRAATRAAAEAFVDYLFTPEAQADFVAVGFRSIDKKMAKRSKLPKVGKAWTVEGKLGSWGATQDKFFAGQGVLDRIQRRVGETKAALRLAAKAQRRWCRRTQAAMGIIPDLLHAREWRL</sequence>
<keyword evidence="2" id="KW-0813">Transport</keyword>
<dbReference type="GO" id="GO:0140104">
    <property type="term" value="F:molecular carrier activity"/>
    <property type="evidence" value="ECO:0007669"/>
    <property type="project" value="InterPro"/>
</dbReference>
<organism evidence="6 7">
    <name type="scientific">Elliptochloris bilobata</name>
    <dbReference type="NCBI Taxonomy" id="381761"/>
    <lineage>
        <taxon>Eukaryota</taxon>
        <taxon>Viridiplantae</taxon>
        <taxon>Chlorophyta</taxon>
        <taxon>core chlorophytes</taxon>
        <taxon>Trebouxiophyceae</taxon>
        <taxon>Trebouxiophyceae incertae sedis</taxon>
        <taxon>Elliptochloris clade</taxon>
        <taxon>Elliptochloris</taxon>
    </lineage>
</organism>
<accession>A0AAW1QIP5</accession>
<evidence type="ECO:0000313" key="6">
    <source>
        <dbReference type="EMBL" id="KAK9821298.1"/>
    </source>
</evidence>
<evidence type="ECO:0000256" key="1">
    <source>
        <dbReference type="ARBA" id="ARBA00004418"/>
    </source>
</evidence>
<evidence type="ECO:0000256" key="5">
    <source>
        <dbReference type="SAM" id="MobiDB-lite"/>
    </source>
</evidence>
<evidence type="ECO:0000256" key="3">
    <source>
        <dbReference type="ARBA" id="ARBA00022729"/>
    </source>
</evidence>
<dbReference type="GO" id="GO:1902358">
    <property type="term" value="P:sulfate transmembrane transport"/>
    <property type="evidence" value="ECO:0007669"/>
    <property type="project" value="InterPro"/>
</dbReference>
<evidence type="ECO:0000256" key="4">
    <source>
        <dbReference type="ARBA" id="ARBA00022764"/>
    </source>
</evidence>
<dbReference type="SUPFAM" id="SSF53850">
    <property type="entry name" value="Periplasmic binding protein-like II"/>
    <property type="match status" value="1"/>
</dbReference>
<feature type="compositionally biased region" description="Gly residues" evidence="5">
    <location>
        <begin position="75"/>
        <end position="98"/>
    </location>
</feature>
<comment type="subcellular location">
    <subcellularLocation>
        <location evidence="1">Periplasm</location>
    </subcellularLocation>
</comment>
<keyword evidence="7" id="KW-1185">Reference proteome</keyword>
<dbReference type="NCBIfam" id="TIGR00971">
    <property type="entry name" value="3a0106s03"/>
    <property type="match status" value="1"/>
</dbReference>
<feature type="region of interest" description="Disordered" evidence="5">
    <location>
        <begin position="75"/>
        <end position="115"/>
    </location>
</feature>
<evidence type="ECO:0008006" key="8">
    <source>
        <dbReference type="Google" id="ProtNLM"/>
    </source>
</evidence>
<dbReference type="InterPro" id="IPR005669">
    <property type="entry name" value="Thiosulph/SO4-bd"/>
</dbReference>
<dbReference type="Pfam" id="PF13531">
    <property type="entry name" value="SBP_bac_11"/>
    <property type="match status" value="1"/>
</dbReference>
<dbReference type="Gene3D" id="3.40.190.10">
    <property type="entry name" value="Periplasmic binding protein-like II"/>
    <property type="match status" value="2"/>
</dbReference>